<keyword evidence="4 6" id="KW-0805">Transcription regulation</keyword>
<keyword evidence="3 6" id="KW-0694">RNA-binding</keyword>
<protein>
    <recommendedName>
        <fullName evidence="6">Transcription antitermination protein NusB</fullName>
    </recommendedName>
    <alternativeName>
        <fullName evidence="6">Antitermination factor NusB</fullName>
    </alternativeName>
</protein>
<keyword evidence="5 6" id="KW-0804">Transcription</keyword>
<feature type="domain" description="NusB/RsmB/TIM44" evidence="7">
    <location>
        <begin position="6"/>
        <end position="126"/>
    </location>
</feature>
<dbReference type="SUPFAM" id="SSF48013">
    <property type="entry name" value="NusB-like"/>
    <property type="match status" value="1"/>
</dbReference>
<evidence type="ECO:0000313" key="8">
    <source>
        <dbReference type="EMBL" id="MCM3715242.1"/>
    </source>
</evidence>
<dbReference type="PANTHER" id="PTHR11078">
    <property type="entry name" value="N UTILIZATION SUBSTANCE PROTEIN B-RELATED"/>
    <property type="match status" value="1"/>
</dbReference>
<evidence type="ECO:0000256" key="6">
    <source>
        <dbReference type="HAMAP-Rule" id="MF_00073"/>
    </source>
</evidence>
<dbReference type="PANTHER" id="PTHR11078:SF3">
    <property type="entry name" value="ANTITERMINATION NUSB DOMAIN-CONTAINING PROTEIN"/>
    <property type="match status" value="1"/>
</dbReference>
<keyword evidence="2 6" id="KW-0889">Transcription antitermination</keyword>
<evidence type="ECO:0000256" key="1">
    <source>
        <dbReference type="ARBA" id="ARBA00005952"/>
    </source>
</evidence>
<reference evidence="8" key="1">
    <citation type="submission" date="2022-05" db="EMBL/GenBank/DDBJ databases">
        <title>Comparative Genomics of Spacecraft Associated Microbes.</title>
        <authorList>
            <person name="Tran M.T."/>
            <person name="Wright A."/>
            <person name="Seuylemezian A."/>
            <person name="Eisen J."/>
            <person name="Coil D."/>
        </authorList>
    </citation>
    <scope>NUCLEOTIDE SEQUENCE</scope>
    <source>
        <strain evidence="8">214.1.1</strain>
    </source>
</reference>
<dbReference type="HAMAP" id="MF_00073">
    <property type="entry name" value="NusB"/>
    <property type="match status" value="1"/>
</dbReference>
<organism evidence="8 9">
    <name type="scientific">Halalkalibacter oceani</name>
    <dbReference type="NCBI Taxonomy" id="1653776"/>
    <lineage>
        <taxon>Bacteria</taxon>
        <taxon>Bacillati</taxon>
        <taxon>Bacillota</taxon>
        <taxon>Bacilli</taxon>
        <taxon>Bacillales</taxon>
        <taxon>Bacillaceae</taxon>
        <taxon>Halalkalibacter</taxon>
    </lineage>
</organism>
<dbReference type="InterPro" id="IPR006027">
    <property type="entry name" value="NusB_RsmB_TIM44"/>
</dbReference>
<gene>
    <name evidence="6 8" type="primary">nusB</name>
    <name evidence="8" type="ORF">M3202_14230</name>
</gene>
<evidence type="ECO:0000313" key="9">
    <source>
        <dbReference type="Proteomes" id="UP001139179"/>
    </source>
</evidence>
<dbReference type="Proteomes" id="UP001139179">
    <property type="component" value="Unassembled WGS sequence"/>
</dbReference>
<accession>A0A9X2DTJ6</accession>
<dbReference type="Gene3D" id="1.10.940.10">
    <property type="entry name" value="NusB-like"/>
    <property type="match status" value="1"/>
</dbReference>
<dbReference type="InterPro" id="IPR011605">
    <property type="entry name" value="NusB_fam"/>
</dbReference>
<dbReference type="AlphaFoldDB" id="A0A9X2DTJ6"/>
<comment type="similarity">
    <text evidence="1 6">Belongs to the NusB family.</text>
</comment>
<evidence type="ECO:0000256" key="4">
    <source>
        <dbReference type="ARBA" id="ARBA00023015"/>
    </source>
</evidence>
<dbReference type="InterPro" id="IPR035926">
    <property type="entry name" value="NusB-like_sf"/>
</dbReference>
<evidence type="ECO:0000256" key="5">
    <source>
        <dbReference type="ARBA" id="ARBA00023163"/>
    </source>
</evidence>
<comment type="function">
    <text evidence="6">Involved in transcription antitermination. Required for transcription of ribosomal RNA (rRNA) genes. Binds specifically to the boxA antiterminator sequence of the ribosomal RNA (rrn) operons.</text>
</comment>
<dbReference type="RefSeq" id="WP_251223996.1">
    <property type="nucleotide sequence ID" value="NZ_JAMBOL010000013.1"/>
</dbReference>
<evidence type="ECO:0000256" key="3">
    <source>
        <dbReference type="ARBA" id="ARBA00022884"/>
    </source>
</evidence>
<name>A0A9X2DTJ6_9BACI</name>
<dbReference type="CDD" id="cd00619">
    <property type="entry name" value="Terminator_NusB"/>
    <property type="match status" value="1"/>
</dbReference>
<dbReference type="Pfam" id="PF01029">
    <property type="entry name" value="NusB"/>
    <property type="match status" value="1"/>
</dbReference>
<sequence length="135" mass="15201">MNRRLARLRAAQALYQIDLAESSVEEAIESVLEEGEEPSPFMIELIRGTLEHLQVIDPVISSSLQGWSLERMGLVDRAIVRMSFYEMKYIHDVPLSVTFNEGIELAKAFGGEESGRFINGVLSKAMETIQEDVQK</sequence>
<dbReference type="GO" id="GO:0031564">
    <property type="term" value="P:transcription antitermination"/>
    <property type="evidence" value="ECO:0007669"/>
    <property type="project" value="UniProtKB-KW"/>
</dbReference>
<keyword evidence="9" id="KW-1185">Reference proteome</keyword>
<dbReference type="NCBIfam" id="TIGR01951">
    <property type="entry name" value="nusB"/>
    <property type="match status" value="1"/>
</dbReference>
<comment type="caution">
    <text evidence="8">The sequence shown here is derived from an EMBL/GenBank/DDBJ whole genome shotgun (WGS) entry which is preliminary data.</text>
</comment>
<dbReference type="GO" id="GO:0003723">
    <property type="term" value="F:RNA binding"/>
    <property type="evidence" value="ECO:0007669"/>
    <property type="project" value="UniProtKB-UniRule"/>
</dbReference>
<dbReference type="GO" id="GO:0006353">
    <property type="term" value="P:DNA-templated transcription termination"/>
    <property type="evidence" value="ECO:0007669"/>
    <property type="project" value="UniProtKB-UniRule"/>
</dbReference>
<evidence type="ECO:0000259" key="7">
    <source>
        <dbReference type="Pfam" id="PF01029"/>
    </source>
</evidence>
<dbReference type="EMBL" id="JAMBOL010000013">
    <property type="protein sequence ID" value="MCM3715242.1"/>
    <property type="molecule type" value="Genomic_DNA"/>
</dbReference>
<proteinExistence type="inferred from homology"/>
<dbReference type="GO" id="GO:0005829">
    <property type="term" value="C:cytosol"/>
    <property type="evidence" value="ECO:0007669"/>
    <property type="project" value="TreeGrafter"/>
</dbReference>
<evidence type="ECO:0000256" key="2">
    <source>
        <dbReference type="ARBA" id="ARBA00022814"/>
    </source>
</evidence>